<name>A0A1D3TRW6_9FIRM</name>
<keyword evidence="1" id="KW-1133">Transmembrane helix</keyword>
<dbReference type="Proteomes" id="UP000199315">
    <property type="component" value="Unassembled WGS sequence"/>
</dbReference>
<dbReference type="Pfam" id="PF19601">
    <property type="entry name" value="DUF6106"/>
    <property type="match status" value="1"/>
</dbReference>
<keyword evidence="3" id="KW-1185">Reference proteome</keyword>
<dbReference type="AlphaFoldDB" id="A0A1D3TRW6"/>
<evidence type="ECO:0000256" key="1">
    <source>
        <dbReference type="SAM" id="Phobius"/>
    </source>
</evidence>
<keyword evidence="1" id="KW-0812">Transmembrane</keyword>
<evidence type="ECO:0000313" key="3">
    <source>
        <dbReference type="Proteomes" id="UP000199315"/>
    </source>
</evidence>
<sequence>MNDLYAECLVKRKTPSKHKMLMAMMVSLTVIVIVAGVFIPLVIYGGLALIVLDVFLFRNGELEYEYIYYDRELQIDKIMGRSKRKRVAAFDLQKMEILAPADSYQLDNYKSGQYRQMDFTSLEPGRRVYVMVVNGDKERIKVMFEPNEQILKGMKYAAPSKVTI</sequence>
<feature type="transmembrane region" description="Helical" evidence="1">
    <location>
        <begin position="21"/>
        <end position="52"/>
    </location>
</feature>
<keyword evidence="1" id="KW-0472">Membrane</keyword>
<reference evidence="2 3" key="1">
    <citation type="submission" date="2016-09" db="EMBL/GenBank/DDBJ databases">
        <authorList>
            <person name="Capua I."/>
            <person name="De Benedictis P."/>
            <person name="Joannis T."/>
            <person name="Lombin L.H."/>
            <person name="Cattoli G."/>
        </authorList>
    </citation>
    <scope>NUCLEOTIDE SEQUENCE [LARGE SCALE GENOMIC DNA]</scope>
    <source>
        <strain evidence="2 3">GluBS11</strain>
    </source>
</reference>
<dbReference type="InterPro" id="IPR046088">
    <property type="entry name" value="DUF6106"/>
</dbReference>
<proteinExistence type="predicted"/>
<dbReference type="STRING" id="1619234.SAMN05421730_10058"/>
<dbReference type="EMBL" id="FMKA01000005">
    <property type="protein sequence ID" value="SCP96475.1"/>
    <property type="molecule type" value="Genomic_DNA"/>
</dbReference>
<dbReference type="RefSeq" id="WP_091231738.1">
    <property type="nucleotide sequence ID" value="NZ_FMKA01000005.1"/>
</dbReference>
<protein>
    <submittedName>
        <fullName evidence="2">Uncharacterized protein</fullName>
    </submittedName>
</protein>
<organism evidence="2 3">
    <name type="scientific">Anaerobium acetethylicum</name>
    <dbReference type="NCBI Taxonomy" id="1619234"/>
    <lineage>
        <taxon>Bacteria</taxon>
        <taxon>Bacillati</taxon>
        <taxon>Bacillota</taxon>
        <taxon>Clostridia</taxon>
        <taxon>Lachnospirales</taxon>
        <taxon>Lachnospiraceae</taxon>
        <taxon>Anaerobium</taxon>
    </lineage>
</organism>
<gene>
    <name evidence="2" type="ORF">SAMN05421730_10058</name>
</gene>
<evidence type="ECO:0000313" key="2">
    <source>
        <dbReference type="EMBL" id="SCP96475.1"/>
    </source>
</evidence>
<accession>A0A1D3TRW6</accession>
<dbReference type="OrthoDB" id="2062630at2"/>